<accession>A0ABS6E2N4</accession>
<comment type="caution">
    <text evidence="1">The sequence shown here is derived from an EMBL/GenBank/DDBJ whole genome shotgun (WGS) entry which is preliminary data.</text>
</comment>
<name>A0ABS6E2N4_9FIRM</name>
<protein>
    <submittedName>
        <fullName evidence="1">Uncharacterized protein</fullName>
    </submittedName>
</protein>
<dbReference type="RefSeq" id="WP_216516931.1">
    <property type="nucleotide sequence ID" value="NZ_JAHLPM010000002.1"/>
</dbReference>
<dbReference type="Proteomes" id="UP000749471">
    <property type="component" value="Unassembled WGS sequence"/>
</dbReference>
<reference evidence="1 2" key="1">
    <citation type="submission" date="2021-06" db="EMBL/GenBank/DDBJ databases">
        <authorList>
            <person name="Sun Q."/>
            <person name="Li D."/>
        </authorList>
    </citation>
    <scope>NUCLEOTIDE SEQUENCE [LARGE SCALE GENOMIC DNA]</scope>
    <source>
        <strain evidence="1 2">MSJ-40</strain>
    </source>
</reference>
<gene>
    <name evidence="1" type="ORF">KQI42_03920</name>
</gene>
<organism evidence="1 2">
    <name type="scientific">Tissierella simiarum</name>
    <dbReference type="NCBI Taxonomy" id="2841534"/>
    <lineage>
        <taxon>Bacteria</taxon>
        <taxon>Bacillati</taxon>
        <taxon>Bacillota</taxon>
        <taxon>Tissierellia</taxon>
        <taxon>Tissierellales</taxon>
        <taxon>Tissierellaceae</taxon>
        <taxon>Tissierella</taxon>
    </lineage>
</organism>
<evidence type="ECO:0000313" key="1">
    <source>
        <dbReference type="EMBL" id="MBU5437143.1"/>
    </source>
</evidence>
<keyword evidence="2" id="KW-1185">Reference proteome</keyword>
<proteinExistence type="predicted"/>
<evidence type="ECO:0000313" key="2">
    <source>
        <dbReference type="Proteomes" id="UP000749471"/>
    </source>
</evidence>
<sequence length="64" mass="7591">MMSGRDCFSRASEAIMKYGRPLEKSFFERYFKDGSLDNIINELKNFYNEDGRLVHGLESYFRLP</sequence>
<dbReference type="EMBL" id="JAHLPM010000002">
    <property type="protein sequence ID" value="MBU5437143.1"/>
    <property type="molecule type" value="Genomic_DNA"/>
</dbReference>